<feature type="compositionally biased region" description="Low complexity" evidence="1">
    <location>
        <begin position="166"/>
        <end position="184"/>
    </location>
</feature>
<reference evidence="2 3" key="1">
    <citation type="journal article" date="2012" name="PLoS ONE">
        <title>The genome characteristics and predicted function of methyl-group oxidation pathway in the obligate aceticlastic methanogens, Methanosaeta spp.</title>
        <authorList>
            <person name="Zhu J."/>
            <person name="Zheng H."/>
            <person name="Ai G."/>
            <person name="Zhang G."/>
            <person name="Liu D."/>
            <person name="Liu X."/>
            <person name="Dong X."/>
        </authorList>
    </citation>
    <scope>NUCLEOTIDE SEQUENCE [LARGE SCALE GENOMIC DNA]</scope>
    <source>
        <strain evidence="2 3">6Ac</strain>
    </source>
</reference>
<dbReference type="Proteomes" id="UP000005877">
    <property type="component" value="Chromosome"/>
</dbReference>
<dbReference type="GeneID" id="12509886"/>
<evidence type="ECO:0000313" key="2">
    <source>
        <dbReference type="EMBL" id="AET64095.1"/>
    </source>
</evidence>
<evidence type="ECO:0000313" key="3">
    <source>
        <dbReference type="Proteomes" id="UP000005877"/>
    </source>
</evidence>
<accession>G7WKA2</accession>
<dbReference type="KEGG" id="mhi:Mhar_0717"/>
<dbReference type="PATRIC" id="fig|1110509.7.peg.804"/>
<gene>
    <name evidence="2" type="ordered locus">Mhar_0717</name>
</gene>
<dbReference type="EMBL" id="CP003117">
    <property type="protein sequence ID" value="AET64095.1"/>
    <property type="molecule type" value="Genomic_DNA"/>
</dbReference>
<protein>
    <submittedName>
        <fullName evidence="2">Uncharacterized protein</fullName>
    </submittedName>
</protein>
<organism evidence="2 3">
    <name type="scientific">Methanothrix harundinacea (strain 6Ac)</name>
    <name type="common">Methanosaeta harundinacea</name>
    <dbReference type="NCBI Taxonomy" id="1110509"/>
    <lineage>
        <taxon>Archaea</taxon>
        <taxon>Methanobacteriati</taxon>
        <taxon>Methanobacteriota</taxon>
        <taxon>Stenosarchaea group</taxon>
        <taxon>Methanomicrobia</taxon>
        <taxon>Methanotrichales</taxon>
        <taxon>Methanotrichaceae</taxon>
        <taxon>Methanothrix</taxon>
    </lineage>
</organism>
<proteinExistence type="predicted"/>
<feature type="region of interest" description="Disordered" evidence="1">
    <location>
        <begin position="166"/>
        <end position="202"/>
    </location>
</feature>
<dbReference type="AlphaFoldDB" id="G7WKA2"/>
<name>G7WKA2_METH6</name>
<dbReference type="HOGENOM" id="CLU_1352115_0_0_2"/>
<keyword evidence="3" id="KW-1185">Reference proteome</keyword>
<evidence type="ECO:0000256" key="1">
    <source>
        <dbReference type="SAM" id="MobiDB-lite"/>
    </source>
</evidence>
<dbReference type="STRING" id="1110509.Mhar_0717"/>
<sequence>MKILLALTAAIFAASLPASAYGYYGNEWLGIEGLRIADVHHTEGYLLGIMNLSADRVPPWPAPGPRASEAAGVWTITLEGEAPRRLDLTLYQAEGQIFGEGTMTTGVRLQQVAAAGEVTYNQLDLRCVVLGEPVLVRLWIGLSTSPAGGRYAIYAPGALLGTGEARGSWAGPPGGASSPLHPGGVLPPPSSRGPASGVGAWS</sequence>
<dbReference type="RefSeq" id="WP_014586280.1">
    <property type="nucleotide sequence ID" value="NC_017527.1"/>
</dbReference>